<reference evidence="2 3" key="1">
    <citation type="journal article" date="2019" name="Nat. Ecol. Evol.">
        <title>Megaphylogeny resolves global patterns of mushroom evolution.</title>
        <authorList>
            <person name="Varga T."/>
            <person name="Krizsan K."/>
            <person name="Foldi C."/>
            <person name="Dima B."/>
            <person name="Sanchez-Garcia M."/>
            <person name="Sanchez-Ramirez S."/>
            <person name="Szollosi G.J."/>
            <person name="Szarkandi J.G."/>
            <person name="Papp V."/>
            <person name="Albert L."/>
            <person name="Andreopoulos W."/>
            <person name="Angelini C."/>
            <person name="Antonin V."/>
            <person name="Barry K.W."/>
            <person name="Bougher N.L."/>
            <person name="Buchanan P."/>
            <person name="Buyck B."/>
            <person name="Bense V."/>
            <person name="Catcheside P."/>
            <person name="Chovatia M."/>
            <person name="Cooper J."/>
            <person name="Damon W."/>
            <person name="Desjardin D."/>
            <person name="Finy P."/>
            <person name="Geml J."/>
            <person name="Haridas S."/>
            <person name="Hughes K."/>
            <person name="Justo A."/>
            <person name="Karasinski D."/>
            <person name="Kautmanova I."/>
            <person name="Kiss B."/>
            <person name="Kocsube S."/>
            <person name="Kotiranta H."/>
            <person name="LaButti K.M."/>
            <person name="Lechner B.E."/>
            <person name="Liimatainen K."/>
            <person name="Lipzen A."/>
            <person name="Lukacs Z."/>
            <person name="Mihaltcheva S."/>
            <person name="Morgado L.N."/>
            <person name="Niskanen T."/>
            <person name="Noordeloos M.E."/>
            <person name="Ohm R.A."/>
            <person name="Ortiz-Santana B."/>
            <person name="Ovrebo C."/>
            <person name="Racz N."/>
            <person name="Riley R."/>
            <person name="Savchenko A."/>
            <person name="Shiryaev A."/>
            <person name="Soop K."/>
            <person name="Spirin V."/>
            <person name="Szebenyi C."/>
            <person name="Tomsovsky M."/>
            <person name="Tulloss R.E."/>
            <person name="Uehling J."/>
            <person name="Grigoriev I.V."/>
            <person name="Vagvolgyi C."/>
            <person name="Papp T."/>
            <person name="Martin F.M."/>
            <person name="Miettinen O."/>
            <person name="Hibbett D.S."/>
            <person name="Nagy L.G."/>
        </authorList>
    </citation>
    <scope>NUCLEOTIDE SEQUENCE [LARGE SCALE GENOMIC DNA]</scope>
    <source>
        <strain evidence="2 3">HHB13444</strain>
    </source>
</reference>
<dbReference type="InParanoid" id="A0A5C3PI25"/>
<gene>
    <name evidence="2" type="ORF">K466DRAFT_28044</name>
</gene>
<dbReference type="EMBL" id="ML211076">
    <property type="protein sequence ID" value="TFK89435.1"/>
    <property type="molecule type" value="Genomic_DNA"/>
</dbReference>
<feature type="region of interest" description="Disordered" evidence="1">
    <location>
        <begin position="213"/>
        <end position="233"/>
    </location>
</feature>
<protein>
    <submittedName>
        <fullName evidence="2">Uncharacterized protein</fullName>
    </submittedName>
</protein>
<evidence type="ECO:0000313" key="3">
    <source>
        <dbReference type="Proteomes" id="UP000308197"/>
    </source>
</evidence>
<dbReference type="AlphaFoldDB" id="A0A5C3PI25"/>
<accession>A0A5C3PI25</accession>
<sequence length="292" mass="32328">MHEHNQASYPRPYIPAEQLNQLNDDGLLERSAPVLDSLARLLIREPGDQPVSVTVVPPNSSGSPSHRRTTVLVSQNPGVPAAVSIQLEIIIEYLSAARKLYLSERVDKRTIELTSPSEESPTDTPLQRELMELERALHRYCWAKEKRRLIKDGRHSLFKELVLNVYGVAADSLPELAEEVAEREALNALQNITLDEKELVGETACLIADLTSLLGGDPPPPPTSSDDPEGNKVVAPLLPVMHRLDTLASDPACRLSGRCATPTLQNSWLGSDVWRRPSGTPTRPRRRSRRSP</sequence>
<feature type="compositionally biased region" description="Basic residues" evidence="1">
    <location>
        <begin position="283"/>
        <end position="292"/>
    </location>
</feature>
<proteinExistence type="predicted"/>
<keyword evidence="3" id="KW-1185">Reference proteome</keyword>
<organism evidence="2 3">
    <name type="scientific">Polyporus arcularius HHB13444</name>
    <dbReference type="NCBI Taxonomy" id="1314778"/>
    <lineage>
        <taxon>Eukaryota</taxon>
        <taxon>Fungi</taxon>
        <taxon>Dikarya</taxon>
        <taxon>Basidiomycota</taxon>
        <taxon>Agaricomycotina</taxon>
        <taxon>Agaricomycetes</taxon>
        <taxon>Polyporales</taxon>
        <taxon>Polyporaceae</taxon>
        <taxon>Polyporus</taxon>
    </lineage>
</organism>
<evidence type="ECO:0000313" key="2">
    <source>
        <dbReference type="EMBL" id="TFK89435.1"/>
    </source>
</evidence>
<evidence type="ECO:0000256" key="1">
    <source>
        <dbReference type="SAM" id="MobiDB-lite"/>
    </source>
</evidence>
<feature type="region of interest" description="Disordered" evidence="1">
    <location>
        <begin position="269"/>
        <end position="292"/>
    </location>
</feature>
<dbReference type="Proteomes" id="UP000308197">
    <property type="component" value="Unassembled WGS sequence"/>
</dbReference>
<name>A0A5C3PI25_9APHY</name>